<dbReference type="PANTHER" id="PTHR32263">
    <property type="entry name" value="INACTIVE POLY [ADP-RIBOSE] POLYMERASE SRO4-RELATED"/>
    <property type="match status" value="1"/>
</dbReference>
<protein>
    <recommendedName>
        <fullName evidence="1">RCD1 WWE domain-containing protein</fullName>
    </recommendedName>
</protein>
<evidence type="ECO:0000259" key="1">
    <source>
        <dbReference type="Pfam" id="PF23467"/>
    </source>
</evidence>
<dbReference type="Pfam" id="PF23467">
    <property type="entry name" value="WWE_5"/>
    <property type="match status" value="1"/>
</dbReference>
<reference evidence="2 3" key="1">
    <citation type="submission" date="2019-07" db="EMBL/GenBank/DDBJ databases">
        <title>De Novo Assembly of kiwifruit Actinidia rufa.</title>
        <authorList>
            <person name="Sugita-Konishi S."/>
            <person name="Sato K."/>
            <person name="Mori E."/>
            <person name="Abe Y."/>
            <person name="Kisaki G."/>
            <person name="Hamano K."/>
            <person name="Suezawa K."/>
            <person name="Otani M."/>
            <person name="Fukuda T."/>
            <person name="Manabe T."/>
            <person name="Gomi K."/>
            <person name="Tabuchi M."/>
            <person name="Akimitsu K."/>
            <person name="Kataoka I."/>
        </authorList>
    </citation>
    <scope>NUCLEOTIDE SEQUENCE [LARGE SCALE GENOMIC DNA]</scope>
    <source>
        <strain evidence="3">cv. Fuchu</strain>
    </source>
</reference>
<comment type="caution">
    <text evidence="2">The sequence shown here is derived from an EMBL/GenBank/DDBJ whole genome shotgun (WGS) entry which is preliminary data.</text>
</comment>
<organism evidence="2 3">
    <name type="scientific">Actinidia rufa</name>
    <dbReference type="NCBI Taxonomy" id="165716"/>
    <lineage>
        <taxon>Eukaryota</taxon>
        <taxon>Viridiplantae</taxon>
        <taxon>Streptophyta</taxon>
        <taxon>Embryophyta</taxon>
        <taxon>Tracheophyta</taxon>
        <taxon>Spermatophyta</taxon>
        <taxon>Magnoliopsida</taxon>
        <taxon>eudicotyledons</taxon>
        <taxon>Gunneridae</taxon>
        <taxon>Pentapetalae</taxon>
        <taxon>asterids</taxon>
        <taxon>Ericales</taxon>
        <taxon>Actinidiaceae</taxon>
        <taxon>Actinidia</taxon>
    </lineage>
</organism>
<sequence>METKWVKLSDNGQRIVVDSKRSAQCAAKIIASHRVLSLRPKHNSLFNKLGKRKRSDGCKTQCGRSLIKNYSDFLRSGLSQRLLFYQNGEWKGFPEDIIELIREDFCMKKAAIEVHFSGCHLLLDILYMLQVDLKTGSRKPIAWIDEAGALVGKGSRFNIPGIIVHQEHHQHDQLDSSSVVSLFSRSCNFSFLLNVNLALYVSRFLGKPDTTGLSFKRSSDGNILCESNSPIEVTDVRQNDLIQLLPDKVHDGY</sequence>
<feature type="domain" description="RCD1 WWE" evidence="1">
    <location>
        <begin position="73"/>
        <end position="149"/>
    </location>
</feature>
<keyword evidence="3" id="KW-1185">Reference proteome</keyword>
<dbReference type="EMBL" id="BJWL01000012">
    <property type="protein sequence ID" value="GFY97752.1"/>
    <property type="molecule type" value="Genomic_DNA"/>
</dbReference>
<dbReference type="Proteomes" id="UP000585474">
    <property type="component" value="Unassembled WGS sequence"/>
</dbReference>
<dbReference type="InterPro" id="IPR044964">
    <property type="entry name" value="RCD1/SRO1-5"/>
</dbReference>
<evidence type="ECO:0000313" key="3">
    <source>
        <dbReference type="Proteomes" id="UP000585474"/>
    </source>
</evidence>
<dbReference type="PANTHER" id="PTHR32263:SF5">
    <property type="entry name" value="INACTIVE POLY [ADP-RIBOSE] POLYMERASE SRO1-RELATED"/>
    <property type="match status" value="1"/>
</dbReference>
<proteinExistence type="predicted"/>
<dbReference type="OrthoDB" id="1728301at2759"/>
<accession>A0A7J0FGC5</accession>
<dbReference type="InterPro" id="IPR057823">
    <property type="entry name" value="WWE_RCD1"/>
</dbReference>
<name>A0A7J0FGC5_9ERIC</name>
<evidence type="ECO:0000313" key="2">
    <source>
        <dbReference type="EMBL" id="GFY97752.1"/>
    </source>
</evidence>
<gene>
    <name evidence="2" type="ORF">Acr_12g0002930</name>
</gene>
<dbReference type="AlphaFoldDB" id="A0A7J0FGC5"/>